<keyword evidence="1" id="KW-0812">Transmembrane</keyword>
<dbReference type="InterPro" id="IPR050739">
    <property type="entry name" value="MFP"/>
</dbReference>
<dbReference type="EMBL" id="VITN01000014">
    <property type="protein sequence ID" value="TWB15503.1"/>
    <property type="molecule type" value="Genomic_DNA"/>
</dbReference>
<proteinExistence type="predicted"/>
<keyword evidence="1" id="KW-1133">Transmembrane helix</keyword>
<comment type="caution">
    <text evidence="2">The sequence shown here is derived from an EMBL/GenBank/DDBJ whole genome shotgun (WGS) entry which is preliminary data.</text>
</comment>
<evidence type="ECO:0000313" key="3">
    <source>
        <dbReference type="Proteomes" id="UP000319859"/>
    </source>
</evidence>
<name>A0A560F1J7_9PROT</name>
<dbReference type="PANTHER" id="PTHR30386:SF28">
    <property type="entry name" value="EXPORTED PROTEIN"/>
    <property type="match status" value="1"/>
</dbReference>
<dbReference type="PANTHER" id="PTHR30386">
    <property type="entry name" value="MEMBRANE FUSION SUBUNIT OF EMRAB-TOLC MULTIDRUG EFFLUX PUMP"/>
    <property type="match status" value="1"/>
</dbReference>
<dbReference type="Proteomes" id="UP000319859">
    <property type="component" value="Unassembled WGS sequence"/>
</dbReference>
<evidence type="ECO:0000313" key="2">
    <source>
        <dbReference type="EMBL" id="TWB15503.1"/>
    </source>
</evidence>
<organism evidence="2 3">
    <name type="scientific">Nitrospirillum amazonense</name>
    <dbReference type="NCBI Taxonomy" id="28077"/>
    <lineage>
        <taxon>Bacteria</taxon>
        <taxon>Pseudomonadati</taxon>
        <taxon>Pseudomonadota</taxon>
        <taxon>Alphaproteobacteria</taxon>
        <taxon>Rhodospirillales</taxon>
        <taxon>Azospirillaceae</taxon>
        <taxon>Nitrospirillum</taxon>
    </lineage>
</organism>
<dbReference type="OrthoDB" id="8439633at2"/>
<dbReference type="RefSeq" id="WP_145751682.1">
    <property type="nucleotide sequence ID" value="NZ_VITN01000014.1"/>
</dbReference>
<protein>
    <submittedName>
        <fullName evidence="2">NHLM bacteriocin system secretion protein</fullName>
    </submittedName>
</protein>
<keyword evidence="1" id="KW-0472">Membrane</keyword>
<sequence length="325" mass="34343">MSNPIFRKAAQDGLSSPEQLDRLVQVTPARAWIALWASAVLLAAILAWAVFGTLPSRMAGRGVLIHDGGTFNVVAVVDGVVADLEHLSPGQHIAKGQVLGRIIDPALGQQIASAEAYVRTLAAATGPGAQETRAQAQQELDRLRFEAALDHRVVSDHDGEVVEVMATNGHAVKPGDPIVSIESGDSPLRAVLYLPPSSNAKLLRPGMTTEISPVTSLRERDGYLIGRVRSVSKYPATQAGMLALLPNPALVDELAPEGPPIAVEVDLVPDPQSQSGYRWSSPAGDALEISSGTLCGGSFVLESRRPIALLFPFLDKVARNKAVGN</sequence>
<evidence type="ECO:0000256" key="1">
    <source>
        <dbReference type="SAM" id="Phobius"/>
    </source>
</evidence>
<dbReference type="NCBIfam" id="TIGR03794">
    <property type="entry name" value="NHLM_micro_HlyD"/>
    <property type="match status" value="1"/>
</dbReference>
<reference evidence="2 3" key="1">
    <citation type="submission" date="2019-06" db="EMBL/GenBank/DDBJ databases">
        <title>Genomic Encyclopedia of Type Strains, Phase IV (KMG-V): Genome sequencing to study the core and pangenomes of soil and plant-associated prokaryotes.</title>
        <authorList>
            <person name="Whitman W."/>
        </authorList>
    </citation>
    <scope>NUCLEOTIDE SEQUENCE [LARGE SCALE GENOMIC DNA]</scope>
    <source>
        <strain evidence="2 3">BR 11880</strain>
    </source>
</reference>
<accession>A0A560F1J7</accession>
<dbReference type="InterPro" id="IPR022275">
    <property type="entry name" value="NHPM_bacteriocin_SS_HylD"/>
</dbReference>
<gene>
    <name evidence="2" type="ORF">FBZ89_11496</name>
</gene>
<feature type="transmembrane region" description="Helical" evidence="1">
    <location>
        <begin position="31"/>
        <end position="51"/>
    </location>
</feature>
<dbReference type="AlphaFoldDB" id="A0A560F1J7"/>